<dbReference type="VEuPathDB" id="VectorBase:BGLB002395"/>
<proteinExistence type="predicted"/>
<feature type="compositionally biased region" description="Polar residues" evidence="1">
    <location>
        <begin position="213"/>
        <end position="225"/>
    </location>
</feature>
<feature type="compositionally biased region" description="Low complexity" evidence="1">
    <location>
        <begin position="458"/>
        <end position="471"/>
    </location>
</feature>
<evidence type="ECO:0000313" key="2">
    <source>
        <dbReference type="EnsemblMetazoa" id="BGLB002395-PB"/>
    </source>
</evidence>
<feature type="region of interest" description="Disordered" evidence="1">
    <location>
        <begin position="458"/>
        <end position="556"/>
    </location>
</feature>
<accession>A0A2C9JGZ1</accession>
<dbReference type="EnsemblMetazoa" id="BGLB002395-RB">
    <property type="protein sequence ID" value="BGLB002395-PB"/>
    <property type="gene ID" value="BGLB002395"/>
</dbReference>
<name>A0A2C9JGZ1_BIOGL</name>
<feature type="compositionally biased region" description="Polar residues" evidence="1">
    <location>
        <begin position="537"/>
        <end position="554"/>
    </location>
</feature>
<feature type="region of interest" description="Disordered" evidence="1">
    <location>
        <begin position="351"/>
        <end position="370"/>
    </location>
</feature>
<dbReference type="AlphaFoldDB" id="A0A2C9JGZ1"/>
<protein>
    <submittedName>
        <fullName evidence="2">Uncharacterized protein</fullName>
    </submittedName>
</protein>
<organism evidence="2 3">
    <name type="scientific">Biomphalaria glabrata</name>
    <name type="common">Bloodfluke planorb</name>
    <name type="synonym">Freshwater snail</name>
    <dbReference type="NCBI Taxonomy" id="6526"/>
    <lineage>
        <taxon>Eukaryota</taxon>
        <taxon>Metazoa</taxon>
        <taxon>Spiralia</taxon>
        <taxon>Lophotrochozoa</taxon>
        <taxon>Mollusca</taxon>
        <taxon>Gastropoda</taxon>
        <taxon>Heterobranchia</taxon>
        <taxon>Euthyneura</taxon>
        <taxon>Panpulmonata</taxon>
        <taxon>Hygrophila</taxon>
        <taxon>Lymnaeoidea</taxon>
        <taxon>Planorbidae</taxon>
        <taxon>Biomphalaria</taxon>
    </lineage>
</organism>
<reference evidence="2" key="1">
    <citation type="submission" date="2020-05" db="UniProtKB">
        <authorList>
            <consortium name="EnsemblMetazoa"/>
        </authorList>
    </citation>
    <scope>IDENTIFICATION</scope>
    <source>
        <strain evidence="2">BB02</strain>
    </source>
</reference>
<dbReference type="KEGG" id="bgt:106056318"/>
<evidence type="ECO:0000256" key="1">
    <source>
        <dbReference type="SAM" id="MobiDB-lite"/>
    </source>
</evidence>
<gene>
    <name evidence="2" type="primary">106056318</name>
</gene>
<dbReference type="Proteomes" id="UP000076420">
    <property type="component" value="Unassembled WGS sequence"/>
</dbReference>
<sequence length="642" mass="71005">MRERPMTGTLARPELCDLVQWSGERVPWDYSPERSLFQSGQDHQNLPPRPKTSIGAARGEAQFYSERYRRRNSSTRCGYYSTSATATYTSDDKASVEAHRFHPDSGRRVAAESTDLVVARGRRVSADVSDRVALSTLASSRPKTSTHRRHSEYTFNYNVDTRSTEDSGGIASAQQTLTYQTSATSVKCKPHSRERRTSTGSAVKSGAPRRRSQNSVTFTVPNDPQTEVAASVPQPDKVRTLESRRMSAPELPPIVDNKGRASVVTTRADKRNSLSNTGNHRVPLVQQAPSIKSKPFTSRLISTDSGNNQETGKNISGIEKTVKKKKDLPRNFSEPLLSGLLGNASTLSQESISTSRSYSTNNADALSGSGSKQMKFFSNGNRALSWCATDTLGSQNKLETLFEGKVQNHGNDADGVFLSKSPPSNQVPLLQSKASSASSTNNIISIISTANNVSYDDNNNTSATNSNADPSAGHHRSRKDRGRLQSLNASETPRARMHRSNSENKLNGNFLTQDTNNAKHRKSQPHRNQSVDRVAHQATSPQRTQNKTNGQSKHVSYRLRRASSNVVLNTTNTNRDEDNNPIDDYDYQADDRELLNQARIEAWLNVVNNVDEYDTDPLDMDYNYTDETPQTDTAIHLVYEGD</sequence>
<feature type="compositionally biased region" description="Polar residues" evidence="1">
    <location>
        <begin position="503"/>
        <end position="516"/>
    </location>
</feature>
<evidence type="ECO:0000313" key="3">
    <source>
        <dbReference type="Proteomes" id="UP000076420"/>
    </source>
</evidence>
<feature type="compositionally biased region" description="Polar residues" evidence="1">
    <location>
        <begin position="421"/>
        <end position="433"/>
    </location>
</feature>
<feature type="region of interest" description="Disordered" evidence="1">
    <location>
        <begin position="182"/>
        <end position="234"/>
    </location>
</feature>
<dbReference type="VEuPathDB" id="VectorBase:BGLAX_050720"/>
<feature type="region of interest" description="Disordered" evidence="1">
    <location>
        <begin position="413"/>
        <end position="435"/>
    </location>
</feature>